<accession>A0AA35WAY5</accession>
<feature type="region of interest" description="Disordered" evidence="1">
    <location>
        <begin position="158"/>
        <end position="203"/>
    </location>
</feature>
<feature type="compositionally biased region" description="Low complexity" evidence="1">
    <location>
        <begin position="176"/>
        <end position="189"/>
    </location>
</feature>
<feature type="region of interest" description="Disordered" evidence="1">
    <location>
        <begin position="34"/>
        <end position="134"/>
    </location>
</feature>
<reference evidence="2" key="1">
    <citation type="submission" date="2023-03" db="EMBL/GenBank/DDBJ databases">
        <authorList>
            <person name="Steffen K."/>
            <person name="Cardenas P."/>
        </authorList>
    </citation>
    <scope>NUCLEOTIDE SEQUENCE</scope>
</reference>
<evidence type="ECO:0000313" key="3">
    <source>
        <dbReference type="Proteomes" id="UP001174909"/>
    </source>
</evidence>
<gene>
    <name evidence="2" type="ORF">GBAR_LOCUS4810</name>
</gene>
<comment type="caution">
    <text evidence="2">The sequence shown here is derived from an EMBL/GenBank/DDBJ whole genome shotgun (WGS) entry which is preliminary data.</text>
</comment>
<organism evidence="2 3">
    <name type="scientific">Geodia barretti</name>
    <name type="common">Barrett's horny sponge</name>
    <dbReference type="NCBI Taxonomy" id="519541"/>
    <lineage>
        <taxon>Eukaryota</taxon>
        <taxon>Metazoa</taxon>
        <taxon>Porifera</taxon>
        <taxon>Demospongiae</taxon>
        <taxon>Heteroscleromorpha</taxon>
        <taxon>Tetractinellida</taxon>
        <taxon>Astrophorina</taxon>
        <taxon>Geodiidae</taxon>
        <taxon>Geodia</taxon>
    </lineage>
</organism>
<dbReference type="Proteomes" id="UP001174909">
    <property type="component" value="Unassembled WGS sequence"/>
</dbReference>
<feature type="compositionally biased region" description="Basic residues" evidence="1">
    <location>
        <begin position="190"/>
        <end position="203"/>
    </location>
</feature>
<evidence type="ECO:0000256" key="1">
    <source>
        <dbReference type="SAM" id="MobiDB-lite"/>
    </source>
</evidence>
<evidence type="ECO:0000313" key="2">
    <source>
        <dbReference type="EMBL" id="CAI8006597.1"/>
    </source>
</evidence>
<dbReference type="EMBL" id="CASHTH010000698">
    <property type="protein sequence ID" value="CAI8006597.1"/>
    <property type="molecule type" value="Genomic_DNA"/>
</dbReference>
<feature type="compositionally biased region" description="Basic residues" evidence="1">
    <location>
        <begin position="34"/>
        <end position="45"/>
    </location>
</feature>
<dbReference type="AlphaFoldDB" id="A0AA35WAY5"/>
<feature type="compositionally biased region" description="Basic residues" evidence="1">
    <location>
        <begin position="64"/>
        <end position="80"/>
    </location>
</feature>
<sequence length="203" mass="22549">MRSLWIADSRRRGRGRGRWCWPGRCEWTGPPYRRRARRARRRRCHAGGAGPSVRRPGRDQAGARARRARRSRGRPHGPGRRRVDGRLHRRVVATRRGAGRGARCRPRPARVEAAPGPARNGHRGRQRPGTRPCIPAAGIPSGGCRHGRCLVHLPEAGAGAAPTAAQARRRRRRARQAAVRGRARGSGQARRGHRCRGAQTRRG</sequence>
<keyword evidence="3" id="KW-1185">Reference proteome</keyword>
<proteinExistence type="predicted"/>
<name>A0AA35WAY5_GEOBA</name>
<protein>
    <submittedName>
        <fullName evidence="2">Uncharacterized protein</fullName>
    </submittedName>
</protein>